<dbReference type="EMBL" id="NBWU01000003">
    <property type="protein sequence ID" value="PCE64351.1"/>
    <property type="molecule type" value="Genomic_DNA"/>
</dbReference>
<comment type="caution">
    <text evidence="1">The sequence shown here is derived from an EMBL/GenBank/DDBJ whole genome shotgun (WGS) entry which is preliminary data.</text>
</comment>
<evidence type="ECO:0000313" key="2">
    <source>
        <dbReference type="Proteomes" id="UP000219559"/>
    </source>
</evidence>
<organism evidence="1 2">
    <name type="scientific">Sediminicola luteus</name>
    <dbReference type="NCBI Taxonomy" id="319238"/>
    <lineage>
        <taxon>Bacteria</taxon>
        <taxon>Pseudomonadati</taxon>
        <taxon>Bacteroidota</taxon>
        <taxon>Flavobacteriia</taxon>
        <taxon>Flavobacteriales</taxon>
        <taxon>Flavobacteriaceae</taxon>
        <taxon>Sediminicola</taxon>
    </lineage>
</organism>
<accession>A0A2A4G7E3</accession>
<dbReference type="Proteomes" id="UP000219559">
    <property type="component" value="Unassembled WGS sequence"/>
</dbReference>
<proteinExistence type="predicted"/>
<gene>
    <name evidence="1" type="ORF">B7P33_08620</name>
</gene>
<name>A0A2A4G7E3_9FLAO</name>
<keyword evidence="2" id="KW-1185">Reference proteome</keyword>
<sequence length="229" mass="26811">MLPSTYLDLVFYHKNDSARTFSHCYFKLREVDDNFGDFIQQHPNRFIYLASHYSKREDFVKLYPDTLRIRELLKDYINDQPFRSTFSLLAMQDMSEGNKFSWEEVMQVASRFFEVVGVKGKYRLKICTGNDFSGLEIKGNRALLEAMVYEALATERERAKPSNADFVENARTYFSEALKSMESKQSGMETINVKNEVYSQMAQDKALKKYLHHYFSNETNSIPITLIDD</sequence>
<protein>
    <submittedName>
        <fullName evidence="1">Uncharacterized protein</fullName>
    </submittedName>
</protein>
<dbReference type="AlphaFoldDB" id="A0A2A4G7E3"/>
<evidence type="ECO:0000313" key="1">
    <source>
        <dbReference type="EMBL" id="PCE64351.1"/>
    </source>
</evidence>
<reference evidence="1 2" key="1">
    <citation type="submission" date="2017-04" db="EMBL/GenBank/DDBJ databases">
        <title>A new member of the family Flavobacteriaceae isolated from ascidians.</title>
        <authorList>
            <person name="Chen L."/>
        </authorList>
    </citation>
    <scope>NUCLEOTIDE SEQUENCE [LARGE SCALE GENOMIC DNA]</scope>
    <source>
        <strain evidence="1 2">HQA918</strain>
    </source>
</reference>